<feature type="region of interest" description="Disordered" evidence="1">
    <location>
        <begin position="316"/>
        <end position="355"/>
    </location>
</feature>
<protein>
    <submittedName>
        <fullName evidence="2">Uncharacterized protein</fullName>
    </submittedName>
</protein>
<proteinExistence type="predicted"/>
<gene>
    <name evidence="2" type="ORF">GUJ93_ZPchr0009g1502</name>
</gene>
<dbReference type="GO" id="GO:0006357">
    <property type="term" value="P:regulation of transcription by RNA polymerase II"/>
    <property type="evidence" value="ECO:0007669"/>
    <property type="project" value="TreeGrafter"/>
</dbReference>
<reference evidence="2" key="1">
    <citation type="journal article" date="2021" name="bioRxiv">
        <title>Whole Genome Assembly and Annotation of Northern Wild Rice, Zizania palustris L., Supports a Whole Genome Duplication in the Zizania Genus.</title>
        <authorList>
            <person name="Haas M."/>
            <person name="Kono T."/>
            <person name="Macchietto M."/>
            <person name="Millas R."/>
            <person name="McGilp L."/>
            <person name="Shao M."/>
            <person name="Duquette J."/>
            <person name="Hirsch C.N."/>
            <person name="Kimball J."/>
        </authorList>
    </citation>
    <scope>NUCLEOTIDE SEQUENCE</scope>
    <source>
        <tissue evidence="2">Fresh leaf tissue</tissue>
    </source>
</reference>
<feature type="compositionally biased region" description="Polar residues" evidence="1">
    <location>
        <begin position="341"/>
        <end position="351"/>
    </location>
</feature>
<dbReference type="PANTHER" id="PTHR21277">
    <property type="entry name" value="TRANSCRIPTIONAL ADAPTER 1"/>
    <property type="match status" value="1"/>
</dbReference>
<dbReference type="AlphaFoldDB" id="A0A8J5VLP2"/>
<dbReference type="EMBL" id="JAAALK010000289">
    <property type="protein sequence ID" value="KAG8049084.1"/>
    <property type="molecule type" value="Genomic_DNA"/>
</dbReference>
<keyword evidence="3" id="KW-1185">Reference proteome</keyword>
<dbReference type="Pfam" id="PF12767">
    <property type="entry name" value="SAGA-Tad1"/>
    <property type="match status" value="1"/>
</dbReference>
<evidence type="ECO:0000313" key="2">
    <source>
        <dbReference type="EMBL" id="KAG8049084.1"/>
    </source>
</evidence>
<dbReference type="PANTHER" id="PTHR21277:SF44">
    <property type="entry name" value="TRANSCRIPTIONAL REGULATOR OF RNA POLII, SAGA, SUBUNIT"/>
    <property type="match status" value="1"/>
</dbReference>
<reference evidence="2" key="2">
    <citation type="submission" date="2021-02" db="EMBL/GenBank/DDBJ databases">
        <authorList>
            <person name="Kimball J.A."/>
            <person name="Haas M.W."/>
            <person name="Macchietto M."/>
            <person name="Kono T."/>
            <person name="Duquette J."/>
            <person name="Shao M."/>
        </authorList>
    </citation>
    <scope>NUCLEOTIDE SEQUENCE</scope>
    <source>
        <tissue evidence="2">Fresh leaf tissue</tissue>
    </source>
</reference>
<organism evidence="2 3">
    <name type="scientific">Zizania palustris</name>
    <name type="common">Northern wild rice</name>
    <dbReference type="NCBI Taxonomy" id="103762"/>
    <lineage>
        <taxon>Eukaryota</taxon>
        <taxon>Viridiplantae</taxon>
        <taxon>Streptophyta</taxon>
        <taxon>Embryophyta</taxon>
        <taxon>Tracheophyta</taxon>
        <taxon>Spermatophyta</taxon>
        <taxon>Magnoliopsida</taxon>
        <taxon>Liliopsida</taxon>
        <taxon>Poales</taxon>
        <taxon>Poaceae</taxon>
        <taxon>BOP clade</taxon>
        <taxon>Oryzoideae</taxon>
        <taxon>Oryzeae</taxon>
        <taxon>Zizaniinae</taxon>
        <taxon>Zizania</taxon>
    </lineage>
</organism>
<accession>A0A8J5VLP2</accession>
<sequence length="477" mass="52153">MESGLGFRFSDDDVTSGSLLTVGERLCAAFLPFVAIAEAVFFTLTDCFADLFPDATALRRRSAASSFLTAFAKKRNYNPQQRVVEVVVEGLGREERKEKPGFGVDSLSYCCADWGFESRLKATWCAWAWRRRRLGFARPELRHFVGVSRMQPSKKLARVDTMELKSQLVKKLGHQRAEFYFHNLKKFLGGQLGKEEFDRISVAALGRENIKHHNLLIRSILSNVFMSAGPPPSRQAATGNSQTSTVVSNGPLANDGILMGAKRRRLDGLVAYRDRRFDKPSPLGKSPLGHQGAGEFVSAGSKALLEVVSVEDGEEVDQARGSPVCAQSRSPIRAPLGVPKAQNSQPSTSHPSDMCYNNGELPETQSLLKLLEDKLKAEGLGVHHECAGVLNTALNAYIIQMLKSCLGVAKARGNHRANGSTVTALNGRQGQGLRSDLAGCSYQVSLQDLLTAVESNPQVLTNRLVEILLFLPHSFTP</sequence>
<dbReference type="InterPro" id="IPR024738">
    <property type="entry name" value="Hfi1/Tada1"/>
</dbReference>
<comment type="caution">
    <text evidence="2">The sequence shown here is derived from an EMBL/GenBank/DDBJ whole genome shotgun (WGS) entry which is preliminary data.</text>
</comment>
<dbReference type="OrthoDB" id="10264870at2759"/>
<dbReference type="GO" id="GO:0003713">
    <property type="term" value="F:transcription coactivator activity"/>
    <property type="evidence" value="ECO:0007669"/>
    <property type="project" value="TreeGrafter"/>
</dbReference>
<name>A0A8J5VLP2_ZIZPA</name>
<dbReference type="GO" id="GO:0000124">
    <property type="term" value="C:SAGA complex"/>
    <property type="evidence" value="ECO:0007669"/>
    <property type="project" value="TreeGrafter"/>
</dbReference>
<dbReference type="Proteomes" id="UP000729402">
    <property type="component" value="Unassembled WGS sequence"/>
</dbReference>
<evidence type="ECO:0000313" key="3">
    <source>
        <dbReference type="Proteomes" id="UP000729402"/>
    </source>
</evidence>
<evidence type="ECO:0000256" key="1">
    <source>
        <dbReference type="SAM" id="MobiDB-lite"/>
    </source>
</evidence>